<dbReference type="GO" id="GO:0000492">
    <property type="term" value="P:box C/D snoRNP assembly"/>
    <property type="evidence" value="ECO:0007669"/>
    <property type="project" value="TreeGrafter"/>
</dbReference>
<evidence type="ECO:0000256" key="8">
    <source>
        <dbReference type="SAM" id="MobiDB-lite"/>
    </source>
</evidence>
<evidence type="ECO:0000256" key="4">
    <source>
        <dbReference type="ARBA" id="ARBA00022833"/>
    </source>
</evidence>
<protein>
    <submittedName>
        <fullName evidence="10">Zf-HIT domain protein</fullName>
    </submittedName>
</protein>
<dbReference type="AlphaFoldDB" id="A0A074S8A6"/>
<evidence type="ECO:0000256" key="7">
    <source>
        <dbReference type="PROSITE-ProRule" id="PRU00453"/>
    </source>
</evidence>
<feature type="region of interest" description="Disordered" evidence="8">
    <location>
        <begin position="282"/>
        <end position="350"/>
    </location>
</feature>
<feature type="compositionally biased region" description="Low complexity" evidence="8">
    <location>
        <begin position="340"/>
        <end position="350"/>
    </location>
</feature>
<comment type="function">
    <text evidence="5">Required for box C/D snoRNAs accumulation involved in snoRNA processing, snoRNA transport to the nucleolus and ribosome biogenesis.</text>
</comment>
<evidence type="ECO:0000256" key="3">
    <source>
        <dbReference type="ARBA" id="ARBA00022771"/>
    </source>
</evidence>
<dbReference type="GO" id="GO:0070761">
    <property type="term" value="C:pre-snoRNP complex"/>
    <property type="evidence" value="ECO:0007669"/>
    <property type="project" value="TreeGrafter"/>
</dbReference>
<name>A0A074S8A6_9AGAM</name>
<keyword evidence="11" id="KW-1185">Reference proteome</keyword>
<dbReference type="CDD" id="cd23023">
    <property type="entry name" value="zf-HIT_BCD1"/>
    <property type="match status" value="1"/>
</dbReference>
<comment type="caution">
    <text evidence="10">The sequence shown here is derived from an EMBL/GenBank/DDBJ whole genome shotgun (WGS) entry which is preliminary data.</text>
</comment>
<evidence type="ECO:0000259" key="9">
    <source>
        <dbReference type="PROSITE" id="PS51083"/>
    </source>
</evidence>
<evidence type="ECO:0000256" key="5">
    <source>
        <dbReference type="ARBA" id="ARBA00049598"/>
    </source>
</evidence>
<dbReference type="Pfam" id="PF25790">
    <property type="entry name" value="BCD1"/>
    <property type="match status" value="1"/>
</dbReference>
<organism evidence="10 11">
    <name type="scientific">Rhizoctonia solani 123E</name>
    <dbReference type="NCBI Taxonomy" id="1423351"/>
    <lineage>
        <taxon>Eukaryota</taxon>
        <taxon>Fungi</taxon>
        <taxon>Dikarya</taxon>
        <taxon>Basidiomycota</taxon>
        <taxon>Agaricomycotina</taxon>
        <taxon>Agaricomycetes</taxon>
        <taxon>Cantharellales</taxon>
        <taxon>Ceratobasidiaceae</taxon>
        <taxon>Rhizoctonia</taxon>
    </lineage>
</organism>
<dbReference type="Pfam" id="PF04438">
    <property type="entry name" value="zf-HIT"/>
    <property type="match status" value="1"/>
</dbReference>
<evidence type="ECO:0000256" key="1">
    <source>
        <dbReference type="ARBA" id="ARBA00022553"/>
    </source>
</evidence>
<evidence type="ECO:0000313" key="10">
    <source>
        <dbReference type="EMBL" id="KEP55474.1"/>
    </source>
</evidence>
<dbReference type="PROSITE" id="PS51083">
    <property type="entry name" value="ZF_HIT"/>
    <property type="match status" value="1"/>
</dbReference>
<keyword evidence="4" id="KW-0862">Zinc</keyword>
<evidence type="ECO:0000313" key="11">
    <source>
        <dbReference type="Proteomes" id="UP000027456"/>
    </source>
</evidence>
<dbReference type="GO" id="GO:0000463">
    <property type="term" value="P:maturation of LSU-rRNA from tricistronic rRNA transcript (SSU-rRNA, 5.8S rRNA, LSU-rRNA)"/>
    <property type="evidence" value="ECO:0007669"/>
    <property type="project" value="TreeGrafter"/>
</dbReference>
<dbReference type="HOGENOM" id="CLU_025524_1_0_1"/>
<feature type="compositionally biased region" description="Gly residues" evidence="8">
    <location>
        <begin position="318"/>
        <end position="330"/>
    </location>
</feature>
<evidence type="ECO:0000256" key="2">
    <source>
        <dbReference type="ARBA" id="ARBA00022723"/>
    </source>
</evidence>
<keyword evidence="1" id="KW-0597">Phosphoprotein</keyword>
<dbReference type="PANTHER" id="PTHR13483:SF3">
    <property type="entry name" value="BOX C_D SNORNA PROTEIN 1"/>
    <property type="match status" value="1"/>
</dbReference>
<dbReference type="GO" id="GO:0005634">
    <property type="term" value="C:nucleus"/>
    <property type="evidence" value="ECO:0007669"/>
    <property type="project" value="TreeGrafter"/>
</dbReference>
<dbReference type="PANTHER" id="PTHR13483">
    <property type="entry name" value="BOX C_D SNORNA PROTEIN 1-RELATED"/>
    <property type="match status" value="1"/>
</dbReference>
<dbReference type="Gene3D" id="3.30.60.190">
    <property type="match status" value="1"/>
</dbReference>
<accession>A0A074S8A6</accession>
<dbReference type="InterPro" id="IPR057721">
    <property type="entry name" value="BCD1_alpha/beta"/>
</dbReference>
<gene>
    <name evidence="10" type="ORF">V565_004010</name>
</gene>
<comment type="similarity">
    <text evidence="6">Belongs to the BCD1 family.</text>
</comment>
<evidence type="ECO:0000256" key="6">
    <source>
        <dbReference type="ARBA" id="ARBA00049654"/>
    </source>
</evidence>
<dbReference type="EMBL" id="AZST01000005">
    <property type="protein sequence ID" value="KEP55474.1"/>
    <property type="molecule type" value="Genomic_DNA"/>
</dbReference>
<keyword evidence="3 7" id="KW-0863">Zinc-finger</keyword>
<dbReference type="Proteomes" id="UP000027456">
    <property type="component" value="Unassembled WGS sequence"/>
</dbReference>
<dbReference type="InterPro" id="IPR051639">
    <property type="entry name" value="BCD1"/>
</dbReference>
<sequence length="350" mass="38664">MTEPGPGPSTISQCALCSQTSKYTCPRCDIKTCSLACSKSHKSKDNCSGERDRSKYVRMNEYGWGTLADDYSYLEDLGRNVVTWGRDLSKAKGKAKWKSPKLEALRVQLAARDVKIQFVAEGMEKRRLNQSSWDPRTKTIYLTVEYVFHLQDSQPIRILTHRNNFSLPLGPSLVAHLKHKSDIPASVLDLISSNDPRILYTIARNQLQGQETKYQAPAINIRLGSTSAPTRPKIRKVFYPFDASRSLQECLKGREMVEYPTIDVFASKMVLLASRLGELDENAEIQAQEEPPLKKRKTEPERGGLVGYGGDSESDDPGAGGGIGLLGGYGSAEEEDEGLGESLGSDSHSS</sequence>
<dbReference type="OrthoDB" id="272357at2759"/>
<dbReference type="GO" id="GO:0048254">
    <property type="term" value="P:snoRNA localization"/>
    <property type="evidence" value="ECO:0007669"/>
    <property type="project" value="TreeGrafter"/>
</dbReference>
<dbReference type="SUPFAM" id="SSF144232">
    <property type="entry name" value="HIT/MYND zinc finger-like"/>
    <property type="match status" value="1"/>
</dbReference>
<reference evidence="10 11" key="1">
    <citation type="submission" date="2013-12" db="EMBL/GenBank/DDBJ databases">
        <authorList>
            <person name="Cubeta M."/>
            <person name="Pakala S."/>
            <person name="Fedorova N."/>
            <person name="Thomas E."/>
            <person name="Dean R."/>
            <person name="Jabaji S."/>
            <person name="Neate S."/>
            <person name="Toda T."/>
            <person name="Tavantzis S."/>
            <person name="Vilgalys R."/>
            <person name="Bharathan N."/>
            <person name="Pakala S."/>
            <person name="Losada L.S."/>
            <person name="Zafar N."/>
            <person name="Nierman W."/>
        </authorList>
    </citation>
    <scope>NUCLEOTIDE SEQUENCE [LARGE SCALE GENOMIC DNA]</scope>
    <source>
        <strain evidence="10 11">123E</strain>
    </source>
</reference>
<dbReference type="GO" id="GO:0008270">
    <property type="term" value="F:zinc ion binding"/>
    <property type="evidence" value="ECO:0007669"/>
    <property type="project" value="UniProtKB-UniRule"/>
</dbReference>
<proteinExistence type="inferred from homology"/>
<feature type="domain" description="HIT-type" evidence="9">
    <location>
        <begin position="14"/>
        <end position="47"/>
    </location>
</feature>
<keyword evidence="2" id="KW-0479">Metal-binding</keyword>
<dbReference type="InterPro" id="IPR007529">
    <property type="entry name" value="Znf_HIT"/>
</dbReference>
<dbReference type="STRING" id="1423351.A0A074S8A6"/>